<evidence type="ECO:0000313" key="3">
    <source>
        <dbReference type="Proteomes" id="UP000037122"/>
    </source>
</evidence>
<keyword evidence="1" id="KW-1133">Transmembrane helix</keyword>
<keyword evidence="1" id="KW-0472">Membrane</keyword>
<proteinExistence type="predicted"/>
<reference evidence="3" key="1">
    <citation type="journal article" date="2015" name="BMC Genomics">
        <title>Draft genome of a commonly misdiagnosed multidrug resistant pathogen Candida auris.</title>
        <authorList>
            <person name="Chatterjee S."/>
            <person name="Alampalli S.V."/>
            <person name="Nageshan R.K."/>
            <person name="Chettiar S.T."/>
            <person name="Joshi S."/>
            <person name="Tatu U.S."/>
        </authorList>
    </citation>
    <scope>NUCLEOTIDE SEQUENCE [LARGE SCALE GENOMIC DNA]</scope>
    <source>
        <strain evidence="3">6684</strain>
    </source>
</reference>
<organism evidence="2 3">
    <name type="scientific">Candidozyma auris</name>
    <name type="common">Yeast</name>
    <name type="synonym">Candida auris</name>
    <dbReference type="NCBI Taxonomy" id="498019"/>
    <lineage>
        <taxon>Eukaryota</taxon>
        <taxon>Fungi</taxon>
        <taxon>Dikarya</taxon>
        <taxon>Ascomycota</taxon>
        <taxon>Saccharomycotina</taxon>
        <taxon>Pichiomycetes</taxon>
        <taxon>Metschnikowiaceae</taxon>
        <taxon>Candidozyma</taxon>
    </lineage>
</organism>
<dbReference type="AlphaFoldDB" id="A0A0L0NRP2"/>
<evidence type="ECO:0000313" key="2">
    <source>
        <dbReference type="EMBL" id="KND96350.1"/>
    </source>
</evidence>
<name>A0A0L0NRP2_CANAR</name>
<accession>A0A0L0NRP2</accession>
<dbReference type="Proteomes" id="UP000037122">
    <property type="component" value="Unassembled WGS sequence"/>
</dbReference>
<sequence length="65" mass="7511">MERPCEPLGYGKGAAEKATFSTKWYLIIFVLLYYYFGEQYCNWLATHASLANTFASDVEPCRFIN</sequence>
<feature type="transmembrane region" description="Helical" evidence="1">
    <location>
        <begin position="20"/>
        <end position="36"/>
    </location>
</feature>
<evidence type="ECO:0000256" key="1">
    <source>
        <dbReference type="SAM" id="Phobius"/>
    </source>
</evidence>
<keyword evidence="1" id="KW-0812">Transmembrane</keyword>
<protein>
    <submittedName>
        <fullName evidence="2">Uncharacterized protein</fullName>
    </submittedName>
</protein>
<comment type="caution">
    <text evidence="2">The sequence shown here is derived from an EMBL/GenBank/DDBJ whole genome shotgun (WGS) entry which is preliminary data.</text>
</comment>
<dbReference type="VEuPathDB" id="FungiDB:QG37_07482"/>
<gene>
    <name evidence="2" type="ORF">QG37_07482</name>
</gene>
<dbReference type="EMBL" id="LGST01000057">
    <property type="protein sequence ID" value="KND96350.1"/>
    <property type="molecule type" value="Genomic_DNA"/>
</dbReference>